<feature type="compositionally biased region" description="Polar residues" evidence="1">
    <location>
        <begin position="129"/>
        <end position="141"/>
    </location>
</feature>
<gene>
    <name evidence="2" type="ORF">CANTADRAFT_223227</name>
</gene>
<feature type="compositionally biased region" description="Polar residues" evidence="1">
    <location>
        <begin position="542"/>
        <end position="561"/>
    </location>
</feature>
<dbReference type="AlphaFoldDB" id="A0A1E4SKF9"/>
<dbReference type="STRING" id="984487.A0A1E4SKF9"/>
<protein>
    <submittedName>
        <fullName evidence="2">Uncharacterized protein</fullName>
    </submittedName>
</protein>
<feature type="compositionally biased region" description="Low complexity" evidence="1">
    <location>
        <begin position="215"/>
        <end position="248"/>
    </location>
</feature>
<feature type="region of interest" description="Disordered" evidence="1">
    <location>
        <begin position="1"/>
        <end position="142"/>
    </location>
</feature>
<evidence type="ECO:0000313" key="3">
    <source>
        <dbReference type="Proteomes" id="UP000094285"/>
    </source>
</evidence>
<feature type="region of interest" description="Disordered" evidence="1">
    <location>
        <begin position="206"/>
        <end position="315"/>
    </location>
</feature>
<feature type="compositionally biased region" description="Polar residues" evidence="1">
    <location>
        <begin position="49"/>
        <end position="69"/>
    </location>
</feature>
<feature type="region of interest" description="Disordered" evidence="1">
    <location>
        <begin position="514"/>
        <end position="656"/>
    </location>
</feature>
<feature type="compositionally biased region" description="Polar residues" evidence="1">
    <location>
        <begin position="14"/>
        <end position="39"/>
    </location>
</feature>
<dbReference type="GeneID" id="30980947"/>
<feature type="compositionally biased region" description="Polar residues" evidence="1">
    <location>
        <begin position="514"/>
        <end position="527"/>
    </location>
</feature>
<sequence length="656" mass="70799">MSGEKDRRLIFGSRISSMFNHTHGPSLQPTRSTPTNKPASGSLKLVKPTLTQKASNASLRLNASQQAPSTPRLKREPPLTLPRTTARSPAPSSASSAEPSVSQPRSAPSLRRKPPPLESQGLSADVHDPNSNSKINDTNMNDIIGTLENEIDTYLRMEDPKPSGGEPFKFDNDDYSTTSLTSHLRLSRSPPLMELSDYNNDFYDSTSSVQLPKDSSNTNSISNSIGQTETTSSSLSQSNSNSNSIPTSDVPYPLSDPFESPVQSNFNPDISYDTYAAEIPRNPRDEDPLEASPYRPYQHRNSADTIESNRRSSSSLSQILHMNAPSGVGPKPLIKSNQLSQTPTRMGVRTNSSTFDAISTNSSDFITRTKTSATTPSTLTGMSSIKKHRQSTSISSLRSSNSYRNVNLASLKKSLNLLPGEGERSNYVQNIRRNAGTAFNDTGPGKWKLPTGIAPMDANSHYSTNGKYARRATGLQRTKKASGVELKHGHLQPRLLASEIDDGDVVSVRLGPKISTSTSLGKSPFNDSKSSSSSIAPGGSLANVSRNNSLVRTTTDVSGLTSDSQSVVTSSTRSESRRRSVGSSSSGSISDAGVGGYYQHPGYKHGEDEFGRASGDEDDEDNTDVEGAPRKLLDDEDEYDERPRLVLANPDNSDSD</sequence>
<name>A0A1E4SKF9_9ASCO</name>
<feature type="compositionally biased region" description="Low complexity" evidence="1">
    <location>
        <begin position="581"/>
        <end position="592"/>
    </location>
</feature>
<feature type="compositionally biased region" description="Low complexity" evidence="1">
    <location>
        <begin position="86"/>
        <end position="104"/>
    </location>
</feature>
<accession>A0A1E4SKF9</accession>
<dbReference type="EMBL" id="KV453911">
    <property type="protein sequence ID" value="ODV79996.1"/>
    <property type="molecule type" value="Genomic_DNA"/>
</dbReference>
<dbReference type="Proteomes" id="UP000094285">
    <property type="component" value="Unassembled WGS sequence"/>
</dbReference>
<reference evidence="3" key="1">
    <citation type="submission" date="2016-05" db="EMBL/GenBank/DDBJ databases">
        <title>Comparative genomics of biotechnologically important yeasts.</title>
        <authorList>
            <consortium name="DOE Joint Genome Institute"/>
            <person name="Riley R."/>
            <person name="Haridas S."/>
            <person name="Wolfe K.H."/>
            <person name="Lopes M.R."/>
            <person name="Hittinger C.T."/>
            <person name="Goker M."/>
            <person name="Salamov A."/>
            <person name="Wisecaver J."/>
            <person name="Long T.M."/>
            <person name="Aerts A.L."/>
            <person name="Barry K."/>
            <person name="Choi C."/>
            <person name="Clum A."/>
            <person name="Coughlan A.Y."/>
            <person name="Deshpande S."/>
            <person name="Douglass A.P."/>
            <person name="Hanson S.J."/>
            <person name="Klenk H.-P."/>
            <person name="Labutti K."/>
            <person name="Lapidus A."/>
            <person name="Lindquist E."/>
            <person name="Lipzen A."/>
            <person name="Meier-Kolthoff J.P."/>
            <person name="Ohm R.A."/>
            <person name="Otillar R.P."/>
            <person name="Pangilinan J."/>
            <person name="Peng Y."/>
            <person name="Rokas A."/>
            <person name="Rosa C.A."/>
            <person name="Scheuner C."/>
            <person name="Sibirny A.A."/>
            <person name="Slot J.C."/>
            <person name="Stielow J.B."/>
            <person name="Sun H."/>
            <person name="Kurtzman C.P."/>
            <person name="Blackwell M."/>
            <person name="Grigoriev I.V."/>
            <person name="Jeffries T.W."/>
        </authorList>
    </citation>
    <scope>NUCLEOTIDE SEQUENCE [LARGE SCALE GENOMIC DNA]</scope>
    <source>
        <strain evidence="3">NRRL Y-17324</strain>
    </source>
</reference>
<feature type="region of interest" description="Disordered" evidence="1">
    <location>
        <begin position="373"/>
        <end position="398"/>
    </location>
</feature>
<feature type="compositionally biased region" description="Basic and acidic residues" evidence="1">
    <location>
        <begin position="604"/>
        <end position="615"/>
    </location>
</feature>
<proteinExistence type="predicted"/>
<keyword evidence="3" id="KW-1185">Reference proteome</keyword>
<dbReference type="OrthoDB" id="4026687at2759"/>
<dbReference type="RefSeq" id="XP_020065118.1">
    <property type="nucleotide sequence ID" value="XM_020206810.1"/>
</dbReference>
<organism evidence="2 3">
    <name type="scientific">Suhomyces tanzawaensis NRRL Y-17324</name>
    <dbReference type="NCBI Taxonomy" id="984487"/>
    <lineage>
        <taxon>Eukaryota</taxon>
        <taxon>Fungi</taxon>
        <taxon>Dikarya</taxon>
        <taxon>Ascomycota</taxon>
        <taxon>Saccharomycotina</taxon>
        <taxon>Pichiomycetes</taxon>
        <taxon>Debaryomycetaceae</taxon>
        <taxon>Suhomyces</taxon>
    </lineage>
</organism>
<evidence type="ECO:0000313" key="2">
    <source>
        <dbReference type="EMBL" id="ODV79996.1"/>
    </source>
</evidence>
<evidence type="ECO:0000256" key="1">
    <source>
        <dbReference type="SAM" id="MobiDB-lite"/>
    </source>
</evidence>
<feature type="compositionally biased region" description="Low complexity" evidence="1">
    <location>
        <begin position="562"/>
        <end position="573"/>
    </location>
</feature>